<protein>
    <recommendedName>
        <fullName evidence="3">histidine kinase</fullName>
        <ecNumber evidence="3">2.7.13.3</ecNumber>
    </recommendedName>
</protein>
<sequence length="730" mass="81423">MGGRIAVVIALTTIFSYFHILRSIRAETLSHLEQHVLERSEREQALFLLGEDNHAFLKKTLEARIQAWRKEDPDARFDSLFARLPDGTIRNHPEGFDGTLVPGVFIPRGVTADTDLRRRVLAAYDVASQYGPAFHSRFTDTYIMLTEGVMVGYAPEMPTVSQKIAPDYRFTTAEYFTIALPANNPRRQASWTGVYQGAISKTWMASVISPLDMDGRHIATIGHDVTLTELIERTHNTHYLPGTYNMLIRDDGQLIAHPELKVGGASSSYNILSASEQPGDPSFPLGSGVRPEHLRRIFERMKELEPGQVVLELPEYDEYIAVARLKGPGWNYITVMPRSLVSSTALGAARYVLLFGMASLLLELAIMYWVLKQQISRPLLAFTQATDRVATGDFQVGLDTSRNDELGRLASAFRLMAGEVQHREEALRQANEGLELRVEERTRELKETHRKLVETAREAGRAEIATSVLHNVGNVLNTVHTSTLLAQERVGALKLDHMGRLVAMLEEHQGDLATFLTQDVRGQHVLPFLKELGLHLQDQRQELRSLLADASRYTDHINTIIKLQQRYAKATPMQEAVDLAELVKDALRINEAALGRHAVSVEQHLTGLPPVMTDKHRLLTILVNLISNAKYAMDANPKGERCLTMRLDHSEADHIRLEVRDNGVGISPELLTRIFQYGFTTREEGHGFGLHSSALAAQEMGGSLTAHSEGPGRGATFILELPYQPALGTQ</sequence>
<dbReference type="Pfam" id="PF02518">
    <property type="entry name" value="HATPase_c"/>
    <property type="match status" value="1"/>
</dbReference>
<accession>A0ABT4AGK9</accession>
<dbReference type="Proteomes" id="UP001207654">
    <property type="component" value="Unassembled WGS sequence"/>
</dbReference>
<dbReference type="Gene3D" id="6.10.340.10">
    <property type="match status" value="1"/>
</dbReference>
<keyword evidence="7" id="KW-0418">Kinase</keyword>
<organism evidence="14 15">
    <name type="scientific">Archangium lansingense</name>
    <dbReference type="NCBI Taxonomy" id="2995310"/>
    <lineage>
        <taxon>Bacteria</taxon>
        <taxon>Pseudomonadati</taxon>
        <taxon>Myxococcota</taxon>
        <taxon>Myxococcia</taxon>
        <taxon>Myxococcales</taxon>
        <taxon>Cystobacterineae</taxon>
        <taxon>Archangiaceae</taxon>
        <taxon>Archangium</taxon>
    </lineage>
</organism>
<keyword evidence="8 14" id="KW-0067">ATP-binding</keyword>
<keyword evidence="6" id="KW-0547">Nucleotide-binding</keyword>
<keyword evidence="11" id="KW-1133">Transmembrane helix</keyword>
<name>A0ABT4AGK9_9BACT</name>
<dbReference type="PRINTS" id="PR00344">
    <property type="entry name" value="BCTRLSENSOR"/>
</dbReference>
<dbReference type="Gene3D" id="3.30.450.20">
    <property type="entry name" value="PAS domain"/>
    <property type="match status" value="2"/>
</dbReference>
<dbReference type="EC" id="2.7.13.3" evidence="3"/>
<evidence type="ECO:0000313" key="14">
    <source>
        <dbReference type="EMBL" id="MCY1080823.1"/>
    </source>
</evidence>
<keyword evidence="9" id="KW-0902">Two-component regulatory system</keyword>
<comment type="caution">
    <text evidence="14">The sequence shown here is derived from an EMBL/GenBank/DDBJ whole genome shotgun (WGS) entry which is preliminary data.</text>
</comment>
<evidence type="ECO:0000256" key="7">
    <source>
        <dbReference type="ARBA" id="ARBA00022777"/>
    </source>
</evidence>
<dbReference type="InterPro" id="IPR003660">
    <property type="entry name" value="HAMP_dom"/>
</dbReference>
<dbReference type="SUPFAM" id="SSF55874">
    <property type="entry name" value="ATPase domain of HSP90 chaperone/DNA topoisomerase II/histidine kinase"/>
    <property type="match status" value="1"/>
</dbReference>
<dbReference type="InterPro" id="IPR036890">
    <property type="entry name" value="HATPase_C_sf"/>
</dbReference>
<reference evidence="14 15" key="1">
    <citation type="submission" date="2022-11" db="EMBL/GenBank/DDBJ databases">
        <title>Minimal conservation of predation-associated metabolite biosynthetic gene clusters underscores biosynthetic potential of Myxococcota including descriptions for ten novel species: Archangium lansinium sp. nov., Myxococcus landrumus sp. nov., Nannocystis bai.</title>
        <authorList>
            <person name="Ahearne A."/>
            <person name="Stevens C."/>
            <person name="Phillips K."/>
        </authorList>
    </citation>
    <scope>NUCLEOTIDE SEQUENCE [LARGE SCALE GENOMIC DNA]</scope>
    <source>
        <strain evidence="14 15">MIWBW</strain>
    </source>
</reference>
<evidence type="ECO:0000256" key="5">
    <source>
        <dbReference type="ARBA" id="ARBA00022679"/>
    </source>
</evidence>
<evidence type="ECO:0000256" key="11">
    <source>
        <dbReference type="SAM" id="Phobius"/>
    </source>
</evidence>
<keyword evidence="11" id="KW-0812">Transmembrane</keyword>
<dbReference type="InterPro" id="IPR003594">
    <property type="entry name" value="HATPase_dom"/>
</dbReference>
<evidence type="ECO:0000259" key="12">
    <source>
        <dbReference type="PROSITE" id="PS50109"/>
    </source>
</evidence>
<feature type="coiled-coil region" evidence="10">
    <location>
        <begin position="424"/>
        <end position="451"/>
    </location>
</feature>
<evidence type="ECO:0000313" key="15">
    <source>
        <dbReference type="Proteomes" id="UP001207654"/>
    </source>
</evidence>
<evidence type="ECO:0000256" key="4">
    <source>
        <dbReference type="ARBA" id="ARBA00022553"/>
    </source>
</evidence>
<dbReference type="SMART" id="SM00304">
    <property type="entry name" value="HAMP"/>
    <property type="match status" value="1"/>
</dbReference>
<dbReference type="Pfam" id="PF00672">
    <property type="entry name" value="HAMP"/>
    <property type="match status" value="1"/>
</dbReference>
<dbReference type="SUPFAM" id="SSF158472">
    <property type="entry name" value="HAMP domain-like"/>
    <property type="match status" value="1"/>
</dbReference>
<comment type="catalytic activity">
    <reaction evidence="1">
        <text>ATP + protein L-histidine = ADP + protein N-phospho-L-histidine.</text>
        <dbReference type="EC" id="2.7.13.3"/>
    </reaction>
</comment>
<dbReference type="EMBL" id="JAPNKA010000001">
    <property type="protein sequence ID" value="MCY1080823.1"/>
    <property type="molecule type" value="Genomic_DNA"/>
</dbReference>
<keyword evidence="5" id="KW-0808">Transferase</keyword>
<dbReference type="InterPro" id="IPR050351">
    <property type="entry name" value="BphY/WalK/GraS-like"/>
</dbReference>
<evidence type="ECO:0000256" key="1">
    <source>
        <dbReference type="ARBA" id="ARBA00000085"/>
    </source>
</evidence>
<dbReference type="InterPro" id="IPR005467">
    <property type="entry name" value="His_kinase_dom"/>
</dbReference>
<proteinExistence type="predicted"/>
<evidence type="ECO:0000256" key="9">
    <source>
        <dbReference type="ARBA" id="ARBA00023012"/>
    </source>
</evidence>
<dbReference type="Gene3D" id="3.30.565.10">
    <property type="entry name" value="Histidine kinase-like ATPase, C-terminal domain"/>
    <property type="match status" value="1"/>
</dbReference>
<dbReference type="SMART" id="SM00387">
    <property type="entry name" value="HATPase_c"/>
    <property type="match status" value="1"/>
</dbReference>
<evidence type="ECO:0000256" key="3">
    <source>
        <dbReference type="ARBA" id="ARBA00012438"/>
    </source>
</evidence>
<evidence type="ECO:0000256" key="10">
    <source>
        <dbReference type="SAM" id="Coils"/>
    </source>
</evidence>
<evidence type="ECO:0000256" key="6">
    <source>
        <dbReference type="ARBA" id="ARBA00022741"/>
    </source>
</evidence>
<feature type="transmembrane region" description="Helical" evidence="11">
    <location>
        <begin position="351"/>
        <end position="371"/>
    </location>
</feature>
<evidence type="ECO:0000259" key="13">
    <source>
        <dbReference type="PROSITE" id="PS50885"/>
    </source>
</evidence>
<keyword evidence="11" id="KW-0472">Membrane</keyword>
<keyword evidence="10" id="KW-0175">Coiled coil</keyword>
<feature type="domain" description="HAMP" evidence="13">
    <location>
        <begin position="373"/>
        <end position="425"/>
    </location>
</feature>
<feature type="domain" description="Histidine kinase" evidence="12">
    <location>
        <begin position="537"/>
        <end position="725"/>
    </location>
</feature>
<dbReference type="PANTHER" id="PTHR42878">
    <property type="entry name" value="TWO-COMPONENT HISTIDINE KINASE"/>
    <property type="match status" value="1"/>
</dbReference>
<dbReference type="InterPro" id="IPR004358">
    <property type="entry name" value="Sig_transdc_His_kin-like_C"/>
</dbReference>
<dbReference type="PROSITE" id="PS50885">
    <property type="entry name" value="HAMP"/>
    <property type="match status" value="1"/>
</dbReference>
<gene>
    <name evidence="14" type="ORF">OV287_40900</name>
</gene>
<dbReference type="CDD" id="cd06225">
    <property type="entry name" value="HAMP"/>
    <property type="match status" value="1"/>
</dbReference>
<dbReference type="PROSITE" id="PS50109">
    <property type="entry name" value="HIS_KIN"/>
    <property type="match status" value="1"/>
</dbReference>
<dbReference type="PANTHER" id="PTHR42878:SF7">
    <property type="entry name" value="SENSOR HISTIDINE KINASE GLRK"/>
    <property type="match status" value="1"/>
</dbReference>
<keyword evidence="15" id="KW-1185">Reference proteome</keyword>
<keyword evidence="4" id="KW-0597">Phosphoprotein</keyword>
<comment type="subcellular location">
    <subcellularLocation>
        <location evidence="2">Membrane</location>
    </subcellularLocation>
</comment>
<evidence type="ECO:0000256" key="2">
    <source>
        <dbReference type="ARBA" id="ARBA00004370"/>
    </source>
</evidence>
<evidence type="ECO:0000256" key="8">
    <source>
        <dbReference type="ARBA" id="ARBA00022840"/>
    </source>
</evidence>
<dbReference type="GO" id="GO:0005524">
    <property type="term" value="F:ATP binding"/>
    <property type="evidence" value="ECO:0007669"/>
    <property type="project" value="UniProtKB-KW"/>
</dbReference>